<evidence type="ECO:0000313" key="1">
    <source>
        <dbReference type="EMBL" id="GAA4445412.1"/>
    </source>
</evidence>
<protein>
    <submittedName>
        <fullName evidence="1">Uncharacterized protein</fullName>
    </submittedName>
</protein>
<evidence type="ECO:0000313" key="2">
    <source>
        <dbReference type="Proteomes" id="UP001500840"/>
    </source>
</evidence>
<comment type="caution">
    <text evidence="1">The sequence shown here is derived from an EMBL/GenBank/DDBJ whole genome shotgun (WGS) entry which is preliminary data.</text>
</comment>
<sequence>MTIQSESEPNDQAGPVIGVGSSADTLQFMANAMEDRLPLRTEEVVFVTRIMFETLCFDEPIDKSAERCFQELGLQNGAIENFHRVMGDCHLEILSKIYERHEPPAVQDCPWKNQRAFLARDTEMRDWLKSNGVEPAEIEPFIRDTLQN</sequence>
<reference evidence="2" key="1">
    <citation type="journal article" date="2019" name="Int. J. Syst. Evol. Microbiol.">
        <title>The Global Catalogue of Microorganisms (GCM) 10K type strain sequencing project: providing services to taxonomists for standard genome sequencing and annotation.</title>
        <authorList>
            <consortium name="The Broad Institute Genomics Platform"/>
            <consortium name="The Broad Institute Genome Sequencing Center for Infectious Disease"/>
            <person name="Wu L."/>
            <person name="Ma J."/>
        </authorList>
    </citation>
    <scope>NUCLEOTIDE SEQUENCE [LARGE SCALE GENOMIC DNA]</scope>
    <source>
        <strain evidence="2">JCM 17759</strain>
    </source>
</reference>
<organism evidence="1 2">
    <name type="scientific">Novipirellula rosea</name>
    <dbReference type="NCBI Taxonomy" id="1031540"/>
    <lineage>
        <taxon>Bacteria</taxon>
        <taxon>Pseudomonadati</taxon>
        <taxon>Planctomycetota</taxon>
        <taxon>Planctomycetia</taxon>
        <taxon>Pirellulales</taxon>
        <taxon>Pirellulaceae</taxon>
        <taxon>Novipirellula</taxon>
    </lineage>
</organism>
<dbReference type="EMBL" id="BAABGA010000008">
    <property type="protein sequence ID" value="GAA4445412.1"/>
    <property type="molecule type" value="Genomic_DNA"/>
</dbReference>
<name>A0ABP8M8Z0_9BACT</name>
<accession>A0ABP8M8Z0</accession>
<dbReference type="Proteomes" id="UP001500840">
    <property type="component" value="Unassembled WGS sequence"/>
</dbReference>
<gene>
    <name evidence="1" type="ORF">GCM10023156_04950</name>
</gene>
<proteinExistence type="predicted"/>
<keyword evidence="2" id="KW-1185">Reference proteome</keyword>